<reference evidence="1 2" key="1">
    <citation type="submission" date="2016-07" db="EMBL/GenBank/DDBJ databases">
        <title>Multiple horizontal gene transfer events from other fungi enriched the ability of initially mycotrophic Trichoderma (Ascomycota) to feed on dead plant biomass.</title>
        <authorList>
            <consortium name="DOE Joint Genome Institute"/>
            <person name="Aerts A."/>
            <person name="Atanasova L."/>
            <person name="Chenthamara K."/>
            <person name="Zhang J."/>
            <person name="Grujic M."/>
            <person name="Henrissat B."/>
            <person name="Kuo A."/>
            <person name="Salamov A."/>
            <person name="Lipzen A."/>
            <person name="Labutti K."/>
            <person name="Barry K."/>
            <person name="Miao Y."/>
            <person name="Rahimi M.J."/>
            <person name="Shen Q."/>
            <person name="Grigoriev I.V."/>
            <person name="Kubicek C.P."/>
            <person name="Druzhinina I.S."/>
        </authorList>
    </citation>
    <scope>NUCLEOTIDE SEQUENCE [LARGE SCALE GENOMIC DNA]</scope>
    <source>
        <strain evidence="1 2">ATCC 18648</strain>
    </source>
</reference>
<organism evidence="1 2">
    <name type="scientific">Trichoderma longibrachiatum ATCC 18648</name>
    <dbReference type="NCBI Taxonomy" id="983965"/>
    <lineage>
        <taxon>Eukaryota</taxon>
        <taxon>Fungi</taxon>
        <taxon>Dikarya</taxon>
        <taxon>Ascomycota</taxon>
        <taxon>Pezizomycotina</taxon>
        <taxon>Sordariomycetes</taxon>
        <taxon>Hypocreomycetidae</taxon>
        <taxon>Hypocreales</taxon>
        <taxon>Hypocreaceae</taxon>
        <taxon>Trichoderma</taxon>
    </lineage>
</organism>
<protein>
    <submittedName>
        <fullName evidence="1">Uncharacterized protein</fullName>
    </submittedName>
</protein>
<sequence length="124" mass="14381">MHLFPAFEPSDFGFGPVCNHCPISSRGYLQGVVPWSHYDYLRGKPKETGRSRRNGQRRKWRADRQYSELHTACYRDRFRLIVTSPHPPLRDANSLPLIVSPADGMPLHERSMPVLAAFPQRPYY</sequence>
<name>A0A2T4BZ27_TRILO</name>
<dbReference type="AlphaFoldDB" id="A0A2T4BZ27"/>
<dbReference type="Proteomes" id="UP000240760">
    <property type="component" value="Unassembled WGS sequence"/>
</dbReference>
<proteinExistence type="predicted"/>
<dbReference type="EMBL" id="KZ679135">
    <property type="protein sequence ID" value="PTB74571.1"/>
    <property type="molecule type" value="Genomic_DNA"/>
</dbReference>
<dbReference type="OrthoDB" id="10572709at2759"/>
<gene>
    <name evidence="1" type="ORF">M440DRAFT_1028962</name>
</gene>
<evidence type="ECO:0000313" key="1">
    <source>
        <dbReference type="EMBL" id="PTB74571.1"/>
    </source>
</evidence>
<accession>A0A2T4BZ27</accession>
<evidence type="ECO:0000313" key="2">
    <source>
        <dbReference type="Proteomes" id="UP000240760"/>
    </source>
</evidence>
<keyword evidence="2" id="KW-1185">Reference proteome</keyword>